<dbReference type="OrthoDB" id="10432824at2759"/>
<dbReference type="Proteomes" id="UP000008698">
    <property type="component" value="Unassembled WGS sequence"/>
</dbReference>
<evidence type="ECO:0000313" key="2">
    <source>
        <dbReference type="Proteomes" id="UP000008698"/>
    </source>
</evidence>
<sequence>MEGSLDADDGLTLDETVEMHHLIDAIAGETDEDKDALDEVLVELAKKQPIDAEVLVGDSTAFDDFLSTVNISLRYCTSRSTVDTLLARMPSGGSRDTPTPWVFECPHGCFHCLG</sequence>
<dbReference type="RefSeq" id="XP_003001475.1">
    <property type="nucleotide sequence ID" value="XM_003001429.1"/>
</dbReference>
<dbReference type="GeneID" id="9529529"/>
<organism evidence="2">
    <name type="scientific">Verticillium alfalfae (strain VaMs.102 / ATCC MYA-4576 / FGSC 10136)</name>
    <name type="common">Verticillium wilt of alfalfa</name>
    <name type="synonym">Verticillium albo-atrum</name>
    <dbReference type="NCBI Taxonomy" id="526221"/>
    <lineage>
        <taxon>Eukaryota</taxon>
        <taxon>Fungi</taxon>
        <taxon>Dikarya</taxon>
        <taxon>Ascomycota</taxon>
        <taxon>Pezizomycotina</taxon>
        <taxon>Sordariomycetes</taxon>
        <taxon>Hypocreomycetidae</taxon>
        <taxon>Glomerellales</taxon>
        <taxon>Plectosphaerellaceae</taxon>
        <taxon>Verticillium</taxon>
    </lineage>
</organism>
<name>C9SU99_VERA1</name>
<keyword evidence="2" id="KW-1185">Reference proteome</keyword>
<dbReference type="eggNOG" id="ENOG502R68E">
    <property type="taxonomic scope" value="Eukaryota"/>
</dbReference>
<dbReference type="KEGG" id="val:VDBG_08520"/>
<protein>
    <submittedName>
        <fullName evidence="1">Predicted protein</fullName>
    </submittedName>
</protein>
<dbReference type="EMBL" id="DS985225">
    <property type="protein sequence ID" value="EEY22410.1"/>
    <property type="molecule type" value="Genomic_DNA"/>
</dbReference>
<reference evidence="2" key="1">
    <citation type="journal article" date="2011" name="PLoS Pathog.">
        <title>Comparative genomics yields insights into niche adaptation of plant vascular wilt pathogens.</title>
        <authorList>
            <person name="Klosterman S.J."/>
            <person name="Subbarao K.V."/>
            <person name="Kang S."/>
            <person name="Veronese P."/>
            <person name="Gold S.E."/>
            <person name="Thomma B.P.H.J."/>
            <person name="Chen Z."/>
            <person name="Henrissat B."/>
            <person name="Lee Y.-H."/>
            <person name="Park J."/>
            <person name="Garcia-Pedrajas M.D."/>
            <person name="Barbara D.J."/>
            <person name="Anchieta A."/>
            <person name="de Jonge R."/>
            <person name="Santhanam P."/>
            <person name="Maruthachalam K."/>
            <person name="Atallah Z."/>
            <person name="Amyotte S.G."/>
            <person name="Paz Z."/>
            <person name="Inderbitzin P."/>
            <person name="Hayes R.J."/>
            <person name="Heiman D.I."/>
            <person name="Young S."/>
            <person name="Zeng Q."/>
            <person name="Engels R."/>
            <person name="Galagan J."/>
            <person name="Cuomo C.A."/>
            <person name="Dobinson K.F."/>
            <person name="Ma L.-J."/>
        </authorList>
    </citation>
    <scope>NUCLEOTIDE SEQUENCE [LARGE SCALE GENOMIC DNA]</scope>
    <source>
        <strain evidence="2">VaMs.102 / ATCC MYA-4576 / FGSC 10136</strain>
    </source>
</reference>
<evidence type="ECO:0000313" key="1">
    <source>
        <dbReference type="EMBL" id="EEY22410.1"/>
    </source>
</evidence>
<accession>C9SU99</accession>
<dbReference type="AlphaFoldDB" id="C9SU99"/>
<proteinExistence type="predicted"/>
<dbReference type="HOGENOM" id="CLU_2122938_0_0_1"/>
<gene>
    <name evidence="1" type="ORF">VDBG_08520</name>
</gene>